<dbReference type="AlphaFoldDB" id="A0A3N4HCF2"/>
<evidence type="ECO:0000256" key="1">
    <source>
        <dbReference type="SAM" id="MobiDB-lite"/>
    </source>
</evidence>
<evidence type="ECO:0000256" key="2">
    <source>
        <dbReference type="SAM" id="Phobius"/>
    </source>
</evidence>
<keyword evidence="2" id="KW-1133">Transmembrane helix</keyword>
<keyword evidence="2" id="KW-0472">Membrane</keyword>
<keyword evidence="2" id="KW-0812">Transmembrane</keyword>
<feature type="transmembrane region" description="Helical" evidence="2">
    <location>
        <begin position="32"/>
        <end position="59"/>
    </location>
</feature>
<proteinExistence type="predicted"/>
<reference evidence="3 4" key="1">
    <citation type="journal article" date="2018" name="Nat. Ecol. Evol.">
        <title>Pezizomycetes genomes reveal the molecular basis of ectomycorrhizal truffle lifestyle.</title>
        <authorList>
            <person name="Murat C."/>
            <person name="Payen T."/>
            <person name="Noel B."/>
            <person name="Kuo A."/>
            <person name="Morin E."/>
            <person name="Chen J."/>
            <person name="Kohler A."/>
            <person name="Krizsan K."/>
            <person name="Balestrini R."/>
            <person name="Da Silva C."/>
            <person name="Montanini B."/>
            <person name="Hainaut M."/>
            <person name="Levati E."/>
            <person name="Barry K.W."/>
            <person name="Belfiori B."/>
            <person name="Cichocki N."/>
            <person name="Clum A."/>
            <person name="Dockter R.B."/>
            <person name="Fauchery L."/>
            <person name="Guy J."/>
            <person name="Iotti M."/>
            <person name="Le Tacon F."/>
            <person name="Lindquist E.A."/>
            <person name="Lipzen A."/>
            <person name="Malagnac F."/>
            <person name="Mello A."/>
            <person name="Molinier V."/>
            <person name="Miyauchi S."/>
            <person name="Poulain J."/>
            <person name="Riccioni C."/>
            <person name="Rubini A."/>
            <person name="Sitrit Y."/>
            <person name="Splivallo R."/>
            <person name="Traeger S."/>
            <person name="Wang M."/>
            <person name="Zifcakova L."/>
            <person name="Wipf D."/>
            <person name="Zambonelli A."/>
            <person name="Paolocci F."/>
            <person name="Nowrousian M."/>
            <person name="Ottonello S."/>
            <person name="Baldrian P."/>
            <person name="Spatafora J.W."/>
            <person name="Henrissat B."/>
            <person name="Nagy L.G."/>
            <person name="Aury J.M."/>
            <person name="Wincker P."/>
            <person name="Grigoriev I.V."/>
            <person name="Bonfante P."/>
            <person name="Martin F.M."/>
        </authorList>
    </citation>
    <scope>NUCLEOTIDE SEQUENCE [LARGE SCALE GENOMIC DNA]</scope>
    <source>
        <strain evidence="3 4">RN42</strain>
    </source>
</reference>
<evidence type="ECO:0000313" key="3">
    <source>
        <dbReference type="EMBL" id="RPA70996.1"/>
    </source>
</evidence>
<gene>
    <name evidence="3" type="ORF">BJ508DRAFT_336526</name>
</gene>
<sequence length="134" mass="14269">MGCMLVLVAMRKGALFQVEEASPKREKTSKGLGAGGIAGVAIGAVAVLLVLGLVLAFLINRRRKKARYQFELEGGAMPSASQHPVVGELDGSSQEKELDAEQYNSSYQTGAPTAPTELPVKESERVELPTSVKR</sequence>
<keyword evidence="4" id="KW-1185">Reference proteome</keyword>
<dbReference type="EMBL" id="ML119992">
    <property type="protein sequence ID" value="RPA70996.1"/>
    <property type="molecule type" value="Genomic_DNA"/>
</dbReference>
<organism evidence="3 4">
    <name type="scientific">Ascobolus immersus RN42</name>
    <dbReference type="NCBI Taxonomy" id="1160509"/>
    <lineage>
        <taxon>Eukaryota</taxon>
        <taxon>Fungi</taxon>
        <taxon>Dikarya</taxon>
        <taxon>Ascomycota</taxon>
        <taxon>Pezizomycotina</taxon>
        <taxon>Pezizomycetes</taxon>
        <taxon>Pezizales</taxon>
        <taxon>Ascobolaceae</taxon>
        <taxon>Ascobolus</taxon>
    </lineage>
</organism>
<protein>
    <recommendedName>
        <fullName evidence="5">Mid2 domain-containing protein</fullName>
    </recommendedName>
</protein>
<feature type="compositionally biased region" description="Polar residues" evidence="1">
    <location>
        <begin position="102"/>
        <end position="111"/>
    </location>
</feature>
<evidence type="ECO:0000313" key="4">
    <source>
        <dbReference type="Proteomes" id="UP000275078"/>
    </source>
</evidence>
<dbReference type="Proteomes" id="UP000275078">
    <property type="component" value="Unassembled WGS sequence"/>
</dbReference>
<feature type="region of interest" description="Disordered" evidence="1">
    <location>
        <begin position="77"/>
        <end position="134"/>
    </location>
</feature>
<evidence type="ECO:0008006" key="5">
    <source>
        <dbReference type="Google" id="ProtNLM"/>
    </source>
</evidence>
<name>A0A3N4HCF2_ASCIM</name>
<accession>A0A3N4HCF2</accession>